<evidence type="ECO:0000256" key="12">
    <source>
        <dbReference type="ARBA" id="ARBA00023180"/>
    </source>
</evidence>
<evidence type="ECO:0000256" key="5">
    <source>
        <dbReference type="ARBA" id="ARBA00022692"/>
    </source>
</evidence>
<dbReference type="InterPro" id="IPR036179">
    <property type="entry name" value="Ig-like_dom_sf"/>
</dbReference>
<dbReference type="InterPro" id="IPR003599">
    <property type="entry name" value="Ig_sub"/>
</dbReference>
<comment type="subcellular location">
    <subcellularLocation>
        <location evidence="1">Cell membrane</location>
        <topology evidence="1">Single-pass type I membrane protein</topology>
    </subcellularLocation>
</comment>
<evidence type="ECO:0000256" key="14">
    <source>
        <dbReference type="ARBA" id="ARBA00032296"/>
    </source>
</evidence>
<keyword evidence="13" id="KW-0393">Immunoglobulin domain</keyword>
<dbReference type="Pfam" id="PF07686">
    <property type="entry name" value="V-set"/>
    <property type="match status" value="1"/>
</dbReference>
<keyword evidence="12" id="KW-0325">Glycoprotein</keyword>
<gene>
    <name evidence="17" type="ORF">PECUL_23A019607</name>
</gene>
<dbReference type="PANTHER" id="PTHR47904">
    <property type="entry name" value="NATURAL CYTOTOXICITY TRIGGERING RECEPTOR 3"/>
    <property type="match status" value="1"/>
</dbReference>
<evidence type="ECO:0000256" key="10">
    <source>
        <dbReference type="ARBA" id="ARBA00023157"/>
    </source>
</evidence>
<accession>A0AAD1RIW3</accession>
<evidence type="ECO:0000256" key="3">
    <source>
        <dbReference type="ARBA" id="ARBA00019135"/>
    </source>
</evidence>
<name>A0AAD1RIW3_PELCU</name>
<proteinExistence type="inferred from homology"/>
<organism evidence="17 18">
    <name type="scientific">Pelobates cultripes</name>
    <name type="common">Western spadefoot toad</name>
    <dbReference type="NCBI Taxonomy" id="61616"/>
    <lineage>
        <taxon>Eukaryota</taxon>
        <taxon>Metazoa</taxon>
        <taxon>Chordata</taxon>
        <taxon>Craniata</taxon>
        <taxon>Vertebrata</taxon>
        <taxon>Euteleostomi</taxon>
        <taxon>Amphibia</taxon>
        <taxon>Batrachia</taxon>
        <taxon>Anura</taxon>
        <taxon>Pelobatoidea</taxon>
        <taxon>Pelobatidae</taxon>
        <taxon>Pelobates</taxon>
    </lineage>
</organism>
<evidence type="ECO:0000256" key="13">
    <source>
        <dbReference type="ARBA" id="ARBA00023319"/>
    </source>
</evidence>
<evidence type="ECO:0000256" key="6">
    <source>
        <dbReference type="ARBA" id="ARBA00022729"/>
    </source>
</evidence>
<comment type="similarity">
    <text evidence="2">Belongs to the natural cytotoxicity receptor (NCR) family.</text>
</comment>
<dbReference type="GO" id="GO:0005886">
    <property type="term" value="C:plasma membrane"/>
    <property type="evidence" value="ECO:0007669"/>
    <property type="project" value="UniProtKB-SubCell"/>
</dbReference>
<evidence type="ECO:0000256" key="8">
    <source>
        <dbReference type="ARBA" id="ARBA00022989"/>
    </source>
</evidence>
<keyword evidence="10" id="KW-1015">Disulfide bond</keyword>
<dbReference type="EMBL" id="OW240914">
    <property type="protein sequence ID" value="CAH2272607.1"/>
    <property type="molecule type" value="Genomic_DNA"/>
</dbReference>
<keyword evidence="5" id="KW-0812">Transmembrane</keyword>
<dbReference type="PANTHER" id="PTHR47904:SF1">
    <property type="entry name" value="NATURAL CYTOTOXICITY TRIGGERING RECEPTOR 3"/>
    <property type="match status" value="1"/>
</dbReference>
<dbReference type="PROSITE" id="PS50835">
    <property type="entry name" value="IG_LIKE"/>
    <property type="match status" value="2"/>
</dbReference>
<evidence type="ECO:0000256" key="11">
    <source>
        <dbReference type="ARBA" id="ARBA00023170"/>
    </source>
</evidence>
<evidence type="ECO:0000313" key="18">
    <source>
        <dbReference type="Proteomes" id="UP001295444"/>
    </source>
</evidence>
<feature type="domain" description="Ig-like" evidence="16">
    <location>
        <begin position="262"/>
        <end position="368"/>
    </location>
</feature>
<keyword evidence="11" id="KW-0675">Receptor</keyword>
<dbReference type="InterPro" id="IPR013106">
    <property type="entry name" value="Ig_V-set"/>
</dbReference>
<dbReference type="SMART" id="SM00409">
    <property type="entry name" value="IG"/>
    <property type="match status" value="3"/>
</dbReference>
<dbReference type="InterPro" id="IPR043226">
    <property type="entry name" value="NCR3"/>
</dbReference>
<sequence length="587" mass="64457">MGPFIILLLLQQEIIESSAQYYCALQDRTMRVTEGGSVTSRCTLSYPERDDYTALLIQWYDSEYGNCYTGYNIYNLTMISTHDKYKGRISIMTNPVGNKSESIEIWEVKRKDGPVICCSVNVTYILNAPYYFSTLYGTQLLFDDQVWVDQLEAVTALTGDNITISCHINFPAGRNVTVQQVTWKMGEACHIANDILVIFPSEVRGSTERFSVVDFPNDVSLHINNIQMNDGQTYCCLVKINEEEFSTKHGTELVITELRRNSEFTVNQPEESSTTVGGSANITCSYNTPINKTTMDAVIYWRAGSHDGPIAYHPSTWMVHPTYRGRTNVTRKTDLQIMGVQHTENSVYYCFVTLKFCVGNGVINNSISYGNGTRLIVIEEKTSQTPLVTSTKSGPPMHTTSLKVLCSQGGGAWELWWEITGRRQSRRRCWEAMTCAAHGLRCGLRMSGGLCGIAGGNRRGSATMAPAPVRAGGPLWMLWGELTDITSVFGGCEGPPSTPIRPGVSGGNLASSCSALPGARDVVQCQAGQEAVCRAIVAGPQQEGHKDRSQVTGTCLSASELLTGWNAHLKIACQRVRRDSAGAGSPL</sequence>
<evidence type="ECO:0000256" key="4">
    <source>
        <dbReference type="ARBA" id="ARBA00022475"/>
    </source>
</evidence>
<keyword evidence="4" id="KW-1003">Cell membrane</keyword>
<dbReference type="Gene3D" id="2.60.40.10">
    <property type="entry name" value="Immunoglobulins"/>
    <property type="match status" value="3"/>
</dbReference>
<dbReference type="InterPro" id="IPR007110">
    <property type="entry name" value="Ig-like_dom"/>
</dbReference>
<dbReference type="SUPFAM" id="SSF48726">
    <property type="entry name" value="Immunoglobulin"/>
    <property type="match status" value="2"/>
</dbReference>
<evidence type="ECO:0000256" key="9">
    <source>
        <dbReference type="ARBA" id="ARBA00023136"/>
    </source>
</evidence>
<evidence type="ECO:0000256" key="7">
    <source>
        <dbReference type="ARBA" id="ARBA00022859"/>
    </source>
</evidence>
<dbReference type="GO" id="GO:0002429">
    <property type="term" value="P:immune response-activating cell surface receptor signaling pathway"/>
    <property type="evidence" value="ECO:0007669"/>
    <property type="project" value="InterPro"/>
</dbReference>
<keyword evidence="9" id="KW-0472">Membrane</keyword>
<dbReference type="GO" id="GO:0030101">
    <property type="term" value="P:natural killer cell activation"/>
    <property type="evidence" value="ECO:0007669"/>
    <property type="project" value="TreeGrafter"/>
</dbReference>
<dbReference type="AlphaFoldDB" id="A0AAD1RIW3"/>
<keyword evidence="6 15" id="KW-0732">Signal</keyword>
<keyword evidence="7" id="KW-0391">Immunity</keyword>
<feature type="chain" id="PRO_5042143968" description="Natural cytotoxicity triggering receptor 3" evidence="15">
    <location>
        <begin position="20"/>
        <end position="587"/>
    </location>
</feature>
<keyword evidence="8" id="KW-1133">Transmembrane helix</keyword>
<dbReference type="Proteomes" id="UP001295444">
    <property type="component" value="Chromosome 03"/>
</dbReference>
<reference evidence="17" key="1">
    <citation type="submission" date="2022-03" db="EMBL/GenBank/DDBJ databases">
        <authorList>
            <person name="Alioto T."/>
            <person name="Alioto T."/>
            <person name="Gomez Garrido J."/>
        </authorList>
    </citation>
    <scope>NUCLEOTIDE SEQUENCE</scope>
</reference>
<dbReference type="InterPro" id="IPR013783">
    <property type="entry name" value="Ig-like_fold"/>
</dbReference>
<evidence type="ECO:0000256" key="15">
    <source>
        <dbReference type="SAM" id="SignalP"/>
    </source>
</evidence>
<feature type="domain" description="Ig-like" evidence="16">
    <location>
        <begin position="129"/>
        <end position="246"/>
    </location>
</feature>
<feature type="signal peptide" evidence="15">
    <location>
        <begin position="1"/>
        <end position="19"/>
    </location>
</feature>
<evidence type="ECO:0000259" key="16">
    <source>
        <dbReference type="PROSITE" id="PS50835"/>
    </source>
</evidence>
<evidence type="ECO:0000256" key="2">
    <source>
        <dbReference type="ARBA" id="ARBA00006531"/>
    </source>
</evidence>
<protein>
    <recommendedName>
        <fullName evidence="3">Natural cytotoxicity triggering receptor 3</fullName>
    </recommendedName>
    <alternativeName>
        <fullName evidence="14">Natural killer cell p30-related protein</fullName>
    </alternativeName>
</protein>
<evidence type="ECO:0000256" key="1">
    <source>
        <dbReference type="ARBA" id="ARBA00004251"/>
    </source>
</evidence>
<dbReference type="GO" id="GO:0045954">
    <property type="term" value="P:positive regulation of natural killer cell mediated cytotoxicity"/>
    <property type="evidence" value="ECO:0007669"/>
    <property type="project" value="InterPro"/>
</dbReference>
<keyword evidence="18" id="KW-1185">Reference proteome</keyword>
<evidence type="ECO:0000313" key="17">
    <source>
        <dbReference type="EMBL" id="CAH2272607.1"/>
    </source>
</evidence>